<proteinExistence type="predicted"/>
<sequence length="220" mass="23891">MARGKSNRDPRKGLENRRNGIFKKSNTFYRIYGAQIAVIVRYQDRVEAYESQPGLLSSQGCTSVPTDCIKGPDDFDLVRDRAGADAPTAQANAPVAAMETVESLGDVFSPPLLSSSSSDARTETPTNLAQEEASDMFTAMDILSRTPPMSDSSIFQDSSPARVPSEIDGIPLPSMLLPSANQHNSANDADLTRSIDIHCPRPISIRRKQALLSLAGQFFE</sequence>
<dbReference type="Proteomes" id="UP000434172">
    <property type="component" value="Unassembled WGS sequence"/>
</dbReference>
<reference evidence="1 2" key="1">
    <citation type="submission" date="2019-12" db="EMBL/GenBank/DDBJ databases">
        <title>A genome sequence resource for the geographically widespread anthracnose pathogen Colletotrichum asianum.</title>
        <authorList>
            <person name="Meng Y."/>
        </authorList>
    </citation>
    <scope>NUCLEOTIDE SEQUENCE [LARGE SCALE GENOMIC DNA]</scope>
    <source>
        <strain evidence="1 2">ICMP 18580</strain>
    </source>
</reference>
<name>A0A8H3WR70_9PEZI</name>
<protein>
    <recommendedName>
        <fullName evidence="3">MADS-box domain-containing protein</fullName>
    </recommendedName>
</protein>
<evidence type="ECO:0000313" key="1">
    <source>
        <dbReference type="EMBL" id="KAF0330507.1"/>
    </source>
</evidence>
<comment type="caution">
    <text evidence="1">The sequence shown here is derived from an EMBL/GenBank/DDBJ whole genome shotgun (WGS) entry which is preliminary data.</text>
</comment>
<dbReference type="OrthoDB" id="4732390at2759"/>
<dbReference type="EMBL" id="WOWK01000007">
    <property type="protein sequence ID" value="KAF0330507.1"/>
    <property type="molecule type" value="Genomic_DNA"/>
</dbReference>
<keyword evidence="2" id="KW-1185">Reference proteome</keyword>
<dbReference type="AlphaFoldDB" id="A0A8H3WR70"/>
<evidence type="ECO:0008006" key="3">
    <source>
        <dbReference type="Google" id="ProtNLM"/>
    </source>
</evidence>
<accession>A0A8H3WR70</accession>
<evidence type="ECO:0000313" key="2">
    <source>
        <dbReference type="Proteomes" id="UP000434172"/>
    </source>
</evidence>
<organism evidence="1 2">
    <name type="scientific">Colletotrichum asianum</name>
    <dbReference type="NCBI Taxonomy" id="702518"/>
    <lineage>
        <taxon>Eukaryota</taxon>
        <taxon>Fungi</taxon>
        <taxon>Dikarya</taxon>
        <taxon>Ascomycota</taxon>
        <taxon>Pezizomycotina</taxon>
        <taxon>Sordariomycetes</taxon>
        <taxon>Hypocreomycetidae</taxon>
        <taxon>Glomerellales</taxon>
        <taxon>Glomerellaceae</taxon>
        <taxon>Colletotrichum</taxon>
        <taxon>Colletotrichum gloeosporioides species complex</taxon>
    </lineage>
</organism>
<gene>
    <name evidence="1" type="ORF">GQ607_002386</name>
</gene>